<proteinExistence type="predicted"/>
<keyword evidence="2 3" id="KW-0802">TPR repeat</keyword>
<reference evidence="5" key="1">
    <citation type="submission" date="2017-02" db="EMBL/GenBank/DDBJ databases">
        <title>Delineation of Paenibacillus larvae strains originating from foulbrood outbreaks.</title>
        <authorList>
            <person name="Beims H."/>
            <person name="Bunk B."/>
            <person name="Sproeer C."/>
            <person name="Mohr K.I."/>
            <person name="Pradella S."/>
            <person name="Guenther G."/>
            <person name="Rohde M."/>
            <person name="von der Ohe W."/>
            <person name="Steinert M."/>
        </authorList>
    </citation>
    <scope>NUCLEOTIDE SEQUENCE [LARGE SCALE GENOMIC DNA]</scope>
    <source>
        <strain evidence="5">Eric_III</strain>
    </source>
</reference>
<dbReference type="Pfam" id="PF13432">
    <property type="entry name" value="TPR_16"/>
    <property type="match status" value="1"/>
</dbReference>
<name>A0A2L1TV19_9BACL</name>
<dbReference type="InterPro" id="IPR011990">
    <property type="entry name" value="TPR-like_helical_dom_sf"/>
</dbReference>
<evidence type="ECO:0000256" key="2">
    <source>
        <dbReference type="ARBA" id="ARBA00022803"/>
    </source>
</evidence>
<dbReference type="Gene3D" id="1.25.10.10">
    <property type="entry name" value="Leucine-rich Repeat Variant"/>
    <property type="match status" value="1"/>
</dbReference>
<dbReference type="InterPro" id="IPR011989">
    <property type="entry name" value="ARM-like"/>
</dbReference>
<sequence>MQKKKRVSTTHEKKIIPIQMDATFFFERAVQSLDRFHYDKALKYFRRAVEYEDDNPVNYCNLAGVLSEMGQYEESNVILQQIMDDIDPKMTECYFYMANNYANMEDYELAEKALVRYLENDPSGNFLEESQEMMELLSYELGRPAELCEIKSREGLFEHDKARLLLEEGKFAEAVKLLEELVRKKPDFLAARNNLALAYYYTGHFERALDTILEVLDMDPGNLHGLCNLAIFYQHLGRKEDLEQVLTILRKTYPYQQEHVFKLATTMGILGEHTKAYQLFRRLIRTGEAGLDPCLYHYTAVAACNLRRFAEAERLWGQVERLEPGSVVAKFYLDQMKRLRTEEGKKRVSLSYHYHLPFEEQLRQLERSASAIPEHLQKDPLVRSSFFWALRYSEPGTKLQVIQALGRIGDNEVIEALKDYLLQTEEEDYLKRVAIFVLRSIGVTGPLEAHLNGGKQTIESSFFTSQLPRWDEKWQEVLETAHRNMYRRYDIVQQHDLETLWVEYLTRVYPEVPRISKAESWSAALEYLIAKMHRRAVTYQDVASRYGTTVSTVSRHVKMLDTVCGIREKIEAIFPAFLKMDQHHTQQP</sequence>
<dbReference type="SMART" id="SM00028">
    <property type="entry name" value="TPR"/>
    <property type="match status" value="5"/>
</dbReference>
<dbReference type="STRING" id="147375.BXP28_18360"/>
<dbReference type="EMBL" id="CP019655">
    <property type="protein sequence ID" value="AVF24529.1"/>
    <property type="molecule type" value="Genomic_DNA"/>
</dbReference>
<evidence type="ECO:0000313" key="4">
    <source>
        <dbReference type="EMBL" id="AVF24529.1"/>
    </source>
</evidence>
<dbReference type="InterPro" id="IPR051685">
    <property type="entry name" value="Ycf3/AcsC/BcsC/TPR_MFPF"/>
</dbReference>
<evidence type="ECO:0000313" key="5">
    <source>
        <dbReference type="Proteomes" id="UP000239833"/>
    </source>
</evidence>
<dbReference type="PANTHER" id="PTHR44943:SF8">
    <property type="entry name" value="TPR REPEAT-CONTAINING PROTEIN MJ0263"/>
    <property type="match status" value="1"/>
</dbReference>
<accession>A0A2L1TV19</accession>
<organism evidence="4 5">
    <name type="scientific">Paenibacillus larvae subsp. larvae</name>
    <dbReference type="NCBI Taxonomy" id="147375"/>
    <lineage>
        <taxon>Bacteria</taxon>
        <taxon>Bacillati</taxon>
        <taxon>Bacillota</taxon>
        <taxon>Bacilli</taxon>
        <taxon>Bacillales</taxon>
        <taxon>Paenibacillaceae</taxon>
        <taxon>Paenibacillus</taxon>
    </lineage>
</organism>
<evidence type="ECO:0000256" key="1">
    <source>
        <dbReference type="ARBA" id="ARBA00022737"/>
    </source>
</evidence>
<dbReference type="InterPro" id="IPR019734">
    <property type="entry name" value="TPR_rpt"/>
</dbReference>
<dbReference type="GeneID" id="64217160"/>
<dbReference type="PROSITE" id="PS50005">
    <property type="entry name" value="TPR"/>
    <property type="match status" value="3"/>
</dbReference>
<dbReference type="Gene3D" id="1.25.40.10">
    <property type="entry name" value="Tetratricopeptide repeat domain"/>
    <property type="match status" value="2"/>
</dbReference>
<feature type="repeat" description="TPR" evidence="3">
    <location>
        <begin position="189"/>
        <end position="222"/>
    </location>
</feature>
<dbReference type="AlphaFoldDB" id="A0A2L1TV19"/>
<dbReference type="RefSeq" id="WP_077996529.1">
    <property type="nucleotide sequence ID" value="NZ_CP019655.1"/>
</dbReference>
<keyword evidence="1" id="KW-0677">Repeat</keyword>
<evidence type="ECO:0000256" key="3">
    <source>
        <dbReference type="PROSITE-ProRule" id="PRU00339"/>
    </source>
</evidence>
<protein>
    <submittedName>
        <fullName evidence="4">Tetratricopeptide repeat protein</fullName>
    </submittedName>
</protein>
<dbReference type="PANTHER" id="PTHR44943">
    <property type="entry name" value="CELLULOSE SYNTHASE OPERON PROTEIN C"/>
    <property type="match status" value="1"/>
</dbReference>
<dbReference type="SUPFAM" id="SSF48452">
    <property type="entry name" value="TPR-like"/>
    <property type="match status" value="2"/>
</dbReference>
<feature type="repeat" description="TPR" evidence="3">
    <location>
        <begin position="91"/>
        <end position="124"/>
    </location>
</feature>
<feature type="repeat" description="TPR" evidence="3">
    <location>
        <begin position="22"/>
        <end position="55"/>
    </location>
</feature>
<gene>
    <name evidence="4" type="ORF">ERICIII_00282</name>
</gene>
<dbReference type="Proteomes" id="UP000239833">
    <property type="component" value="Chromosome"/>
</dbReference>